<dbReference type="AlphaFoldDB" id="W0F5U6"/>
<dbReference type="KEGG" id="nso:NIASO_02980"/>
<dbReference type="eggNOG" id="COG2373">
    <property type="taxonomic scope" value="Bacteria"/>
</dbReference>
<name>W0F5U6_9BACT</name>
<organism evidence="1 2">
    <name type="scientific">Niabella soli DSM 19437</name>
    <dbReference type="NCBI Taxonomy" id="929713"/>
    <lineage>
        <taxon>Bacteria</taxon>
        <taxon>Pseudomonadati</taxon>
        <taxon>Bacteroidota</taxon>
        <taxon>Chitinophagia</taxon>
        <taxon>Chitinophagales</taxon>
        <taxon>Chitinophagaceae</taxon>
        <taxon>Niabella</taxon>
    </lineage>
</organism>
<keyword evidence="2" id="KW-1185">Reference proteome</keyword>
<evidence type="ECO:0000313" key="2">
    <source>
        <dbReference type="Proteomes" id="UP000003586"/>
    </source>
</evidence>
<dbReference type="HOGENOM" id="CLU_2423926_0_0_10"/>
<reference evidence="1 2" key="1">
    <citation type="submission" date="2013-12" db="EMBL/GenBank/DDBJ databases">
        <authorList>
            <consortium name="DOE Joint Genome Institute"/>
            <person name="Eisen J."/>
            <person name="Huntemann M."/>
            <person name="Han J."/>
            <person name="Chen A."/>
            <person name="Kyrpides N."/>
            <person name="Mavromatis K."/>
            <person name="Markowitz V."/>
            <person name="Palaniappan K."/>
            <person name="Ivanova N."/>
            <person name="Schaumberg A."/>
            <person name="Pati A."/>
            <person name="Liolios K."/>
            <person name="Nordberg H.P."/>
            <person name="Cantor M.N."/>
            <person name="Hua S.X."/>
            <person name="Woyke T."/>
        </authorList>
    </citation>
    <scope>NUCLEOTIDE SEQUENCE [LARGE SCALE GENOMIC DNA]</scope>
    <source>
        <strain evidence="2">DSM 19437</strain>
    </source>
</reference>
<dbReference type="OrthoDB" id="679547at2"/>
<dbReference type="Proteomes" id="UP000003586">
    <property type="component" value="Chromosome"/>
</dbReference>
<evidence type="ECO:0000313" key="1">
    <source>
        <dbReference type="EMBL" id="AHF17173.1"/>
    </source>
</evidence>
<proteinExistence type="predicted"/>
<protein>
    <submittedName>
        <fullName evidence="1">Uncharacterized protein</fullName>
    </submittedName>
</protein>
<dbReference type="RefSeq" id="WP_008583717.1">
    <property type="nucleotide sequence ID" value="NZ_CP007035.1"/>
</dbReference>
<accession>W0F5U6</accession>
<dbReference type="EMBL" id="CP007035">
    <property type="protein sequence ID" value="AHF17173.1"/>
    <property type="molecule type" value="Genomic_DNA"/>
</dbReference>
<dbReference type="STRING" id="929713.NIASO_02980"/>
<sequence>MESAVTTVDYEGYSILKEFYAPDYSTGAENQYTDYRLTLDWKPELFISGKKPVLPISFYNNDRTKKFKVVAEGITSTGKLLMIERYVEAGN</sequence>
<gene>
    <name evidence="1" type="ORF">NIASO_02980</name>
</gene>